<accession>A0A6B0Y340</accession>
<comment type="similarity">
    <text evidence="1">Belongs to the ABC transporter superfamily.</text>
</comment>
<dbReference type="Pfam" id="PF17912">
    <property type="entry name" value="OB_MalK"/>
    <property type="match status" value="1"/>
</dbReference>
<feature type="non-terminal residue" evidence="5">
    <location>
        <position position="1"/>
    </location>
</feature>
<dbReference type="InterPro" id="IPR027417">
    <property type="entry name" value="P-loop_NTPase"/>
</dbReference>
<gene>
    <name evidence="5" type="ORF">F4Y60_10405</name>
</gene>
<dbReference type="PANTHER" id="PTHR43875">
    <property type="entry name" value="MALTODEXTRIN IMPORT ATP-BINDING PROTEIN MSMX"/>
    <property type="match status" value="1"/>
</dbReference>
<dbReference type="Gene3D" id="2.40.50.100">
    <property type="match status" value="1"/>
</dbReference>
<proteinExistence type="inferred from homology"/>
<keyword evidence="3 5" id="KW-0067">ATP-binding</keyword>
<dbReference type="InterPro" id="IPR008995">
    <property type="entry name" value="Mo/tungstate-bd_C_term_dom"/>
</dbReference>
<organism evidence="5">
    <name type="scientific">Boseongicola sp. SB0664_bin_43</name>
    <dbReference type="NCBI Taxonomy" id="2604844"/>
    <lineage>
        <taxon>Bacteria</taxon>
        <taxon>Pseudomonadati</taxon>
        <taxon>Pseudomonadota</taxon>
        <taxon>Alphaproteobacteria</taxon>
        <taxon>Rhodobacterales</taxon>
        <taxon>Paracoccaceae</taxon>
        <taxon>Boseongicola</taxon>
    </lineage>
</organism>
<dbReference type="GO" id="GO:0055052">
    <property type="term" value="C:ATP-binding cassette (ABC) transporter complex, substrate-binding subunit-containing"/>
    <property type="evidence" value="ECO:0007669"/>
    <property type="project" value="TreeGrafter"/>
</dbReference>
<comment type="caution">
    <text evidence="5">The sequence shown here is derived from an EMBL/GenBank/DDBJ whole genome shotgun (WGS) entry which is preliminary data.</text>
</comment>
<evidence type="ECO:0000256" key="2">
    <source>
        <dbReference type="ARBA" id="ARBA00022741"/>
    </source>
</evidence>
<reference evidence="5" key="1">
    <citation type="submission" date="2019-09" db="EMBL/GenBank/DDBJ databases">
        <title>Characterisation of the sponge microbiome using genome-centric metagenomics.</title>
        <authorList>
            <person name="Engelberts J.P."/>
            <person name="Robbins S.J."/>
            <person name="De Goeij J.M."/>
            <person name="Aranda M."/>
            <person name="Bell S.C."/>
            <person name="Webster N.S."/>
        </authorList>
    </citation>
    <scope>NUCLEOTIDE SEQUENCE</scope>
    <source>
        <strain evidence="5">SB0664_bin_43</strain>
    </source>
</reference>
<evidence type="ECO:0000256" key="3">
    <source>
        <dbReference type="ARBA" id="ARBA00022840"/>
    </source>
</evidence>
<sequence>YALYPNLTVAENIAFPLEARRVPKAARKAAVDRVAALLHIEPLLDRRPRQLSGGQRQRVAMGRALVRDPEIFLFDEPLSNLDAKLRVVMRTEIKKLHQRLGTTMVYVTHDQIEAMTLATKIAVMKDGVILQVGKPIEIYERPENRFVAGFMGSPAMNFLDGKVVGGGVEVQSPDGGAVVVPIKGVSDIGRPVTLGIRPEAISDTPFGHGEPTVQFEWSVSLLEPTGAETIGILSPQPDGEEIVARLSAKTTIDAGKIASFHLSLASLCAFDPSSGAAIWHAAT</sequence>
<dbReference type="Pfam" id="PF00005">
    <property type="entry name" value="ABC_tran"/>
    <property type="match status" value="1"/>
</dbReference>
<dbReference type="SUPFAM" id="SSF50331">
    <property type="entry name" value="MOP-like"/>
    <property type="match status" value="1"/>
</dbReference>
<dbReference type="PROSITE" id="PS00211">
    <property type="entry name" value="ABC_TRANSPORTER_1"/>
    <property type="match status" value="1"/>
</dbReference>
<dbReference type="InterPro" id="IPR047641">
    <property type="entry name" value="ABC_transpr_MalK/UgpC-like"/>
</dbReference>
<feature type="domain" description="ABC transporter" evidence="4">
    <location>
        <begin position="1"/>
        <end position="151"/>
    </location>
</feature>
<protein>
    <submittedName>
        <fullName evidence="5">ATP-binding cassette domain-containing protein</fullName>
    </submittedName>
</protein>
<dbReference type="GO" id="GO:0016887">
    <property type="term" value="F:ATP hydrolysis activity"/>
    <property type="evidence" value="ECO:0007669"/>
    <property type="project" value="InterPro"/>
</dbReference>
<name>A0A6B0Y340_9RHOB</name>
<dbReference type="InterPro" id="IPR017871">
    <property type="entry name" value="ABC_transporter-like_CS"/>
</dbReference>
<dbReference type="EMBL" id="VXRY01000420">
    <property type="protein sequence ID" value="MXY34473.1"/>
    <property type="molecule type" value="Genomic_DNA"/>
</dbReference>
<dbReference type="AlphaFoldDB" id="A0A6B0Y340"/>
<keyword evidence="2" id="KW-0547">Nucleotide-binding</keyword>
<evidence type="ECO:0000256" key="1">
    <source>
        <dbReference type="ARBA" id="ARBA00005417"/>
    </source>
</evidence>
<dbReference type="Gene3D" id="3.40.50.300">
    <property type="entry name" value="P-loop containing nucleotide triphosphate hydrolases"/>
    <property type="match status" value="1"/>
</dbReference>
<dbReference type="SUPFAM" id="SSF52540">
    <property type="entry name" value="P-loop containing nucleoside triphosphate hydrolases"/>
    <property type="match status" value="1"/>
</dbReference>
<dbReference type="GO" id="GO:0005524">
    <property type="term" value="F:ATP binding"/>
    <property type="evidence" value="ECO:0007669"/>
    <property type="project" value="UniProtKB-KW"/>
</dbReference>
<dbReference type="InterPro" id="IPR040582">
    <property type="entry name" value="OB_MalK-like"/>
</dbReference>
<dbReference type="PROSITE" id="PS50893">
    <property type="entry name" value="ABC_TRANSPORTER_2"/>
    <property type="match status" value="1"/>
</dbReference>
<evidence type="ECO:0000313" key="5">
    <source>
        <dbReference type="EMBL" id="MXY34473.1"/>
    </source>
</evidence>
<evidence type="ECO:0000259" key="4">
    <source>
        <dbReference type="PROSITE" id="PS50893"/>
    </source>
</evidence>
<dbReference type="InterPro" id="IPR003439">
    <property type="entry name" value="ABC_transporter-like_ATP-bd"/>
</dbReference>
<dbReference type="PANTHER" id="PTHR43875:SF14">
    <property type="entry name" value="ABC TRANSPORTER ATP-BINDING PROTEIN"/>
    <property type="match status" value="1"/>
</dbReference>